<feature type="transmembrane region" description="Helical" evidence="6">
    <location>
        <begin position="99"/>
        <end position="117"/>
    </location>
</feature>
<dbReference type="PANTHER" id="PTHR11266:SF113">
    <property type="entry name" value="MEMBRANE PROTEIN, MPV17_PMP22 FAMILY, PUTATIVE (AFU_ORTHOLOGUE AFUA_1G13840)-RELATED"/>
    <property type="match status" value="1"/>
</dbReference>
<dbReference type="PANTHER" id="PTHR11266">
    <property type="entry name" value="PEROXISOMAL MEMBRANE PROTEIN 2, PXMP2 MPV17"/>
    <property type="match status" value="1"/>
</dbReference>
<dbReference type="GO" id="GO:0005739">
    <property type="term" value="C:mitochondrion"/>
    <property type="evidence" value="ECO:0007669"/>
    <property type="project" value="TreeGrafter"/>
</dbReference>
<feature type="transmembrane region" description="Helical" evidence="6">
    <location>
        <begin position="168"/>
        <end position="188"/>
    </location>
</feature>
<keyword evidence="9" id="KW-1185">Reference proteome</keyword>
<evidence type="ECO:0000256" key="1">
    <source>
        <dbReference type="ARBA" id="ARBA00004141"/>
    </source>
</evidence>
<comment type="subcellular location">
    <subcellularLocation>
        <location evidence="1">Membrane</location>
        <topology evidence="1">Multi-pass membrane protein</topology>
    </subcellularLocation>
</comment>
<evidence type="ECO:0000256" key="5">
    <source>
        <dbReference type="ARBA" id="ARBA00023136"/>
    </source>
</evidence>
<organism evidence="8 9">
    <name type="scientific">Microthyrium microscopicum</name>
    <dbReference type="NCBI Taxonomy" id="703497"/>
    <lineage>
        <taxon>Eukaryota</taxon>
        <taxon>Fungi</taxon>
        <taxon>Dikarya</taxon>
        <taxon>Ascomycota</taxon>
        <taxon>Pezizomycotina</taxon>
        <taxon>Dothideomycetes</taxon>
        <taxon>Dothideomycetes incertae sedis</taxon>
        <taxon>Microthyriales</taxon>
        <taxon>Microthyriaceae</taxon>
        <taxon>Microthyrium</taxon>
    </lineage>
</organism>
<dbReference type="Proteomes" id="UP000799302">
    <property type="component" value="Unassembled WGS sequence"/>
</dbReference>
<dbReference type="Pfam" id="PF04117">
    <property type="entry name" value="Mpv17_PMP22"/>
    <property type="match status" value="1"/>
</dbReference>
<evidence type="ECO:0000256" key="2">
    <source>
        <dbReference type="ARBA" id="ARBA00006824"/>
    </source>
</evidence>
<protein>
    <submittedName>
        <fullName evidence="8">Uncharacterized protein</fullName>
    </submittedName>
</protein>
<sequence>MIARSHAGNVLRRQFLTSRPIFRQRRFNTTQSKKEADTSTVKSPRSIETSLNGSTGSFSSAEPAAQSAPNTIPGPAFFWVDSLSAPLRAYTRAHKKHPYLVQFGTTLIIYLVGDISAQRINRTSPEDKHDPMRTVRSLIIGGLAAVPGYRWFLFLGNIFNYPSKILSIAIKVVINQIIFTPIFNSYFFGMQSALAGGSLSDIAIRIRDTVPTSWVNSLKLWPAVIAFNFAFVPLHFRSIFAGVIAIGWQTYLSFLNQKAAAKEKLQQALSQ</sequence>
<proteinExistence type="inferred from homology"/>
<accession>A0A6A6UG84</accession>
<keyword evidence="5 6" id="KW-0472">Membrane</keyword>
<evidence type="ECO:0000313" key="9">
    <source>
        <dbReference type="Proteomes" id="UP000799302"/>
    </source>
</evidence>
<name>A0A6A6UG84_9PEZI</name>
<evidence type="ECO:0000256" key="4">
    <source>
        <dbReference type="ARBA" id="ARBA00022989"/>
    </source>
</evidence>
<evidence type="ECO:0000256" key="3">
    <source>
        <dbReference type="ARBA" id="ARBA00022692"/>
    </source>
</evidence>
<dbReference type="InterPro" id="IPR007248">
    <property type="entry name" value="Mpv17_PMP22"/>
</dbReference>
<feature type="region of interest" description="Disordered" evidence="7">
    <location>
        <begin position="26"/>
        <end position="67"/>
    </location>
</feature>
<feature type="transmembrane region" description="Helical" evidence="6">
    <location>
        <begin position="137"/>
        <end position="156"/>
    </location>
</feature>
<evidence type="ECO:0000256" key="7">
    <source>
        <dbReference type="SAM" id="MobiDB-lite"/>
    </source>
</evidence>
<keyword evidence="4 6" id="KW-1133">Transmembrane helix</keyword>
<dbReference type="AlphaFoldDB" id="A0A6A6UG84"/>
<dbReference type="OrthoDB" id="430207at2759"/>
<evidence type="ECO:0000256" key="6">
    <source>
        <dbReference type="RuleBase" id="RU363053"/>
    </source>
</evidence>
<feature type="transmembrane region" description="Helical" evidence="6">
    <location>
        <begin position="220"/>
        <end position="248"/>
    </location>
</feature>
<evidence type="ECO:0000313" key="8">
    <source>
        <dbReference type="EMBL" id="KAF2670820.1"/>
    </source>
</evidence>
<dbReference type="EMBL" id="MU004233">
    <property type="protein sequence ID" value="KAF2670820.1"/>
    <property type="molecule type" value="Genomic_DNA"/>
</dbReference>
<reference evidence="8" key="1">
    <citation type="journal article" date="2020" name="Stud. Mycol.">
        <title>101 Dothideomycetes genomes: a test case for predicting lifestyles and emergence of pathogens.</title>
        <authorList>
            <person name="Haridas S."/>
            <person name="Albert R."/>
            <person name="Binder M."/>
            <person name="Bloem J."/>
            <person name="Labutti K."/>
            <person name="Salamov A."/>
            <person name="Andreopoulos B."/>
            <person name="Baker S."/>
            <person name="Barry K."/>
            <person name="Bills G."/>
            <person name="Bluhm B."/>
            <person name="Cannon C."/>
            <person name="Castanera R."/>
            <person name="Culley D."/>
            <person name="Daum C."/>
            <person name="Ezra D."/>
            <person name="Gonzalez J."/>
            <person name="Henrissat B."/>
            <person name="Kuo A."/>
            <person name="Liang C."/>
            <person name="Lipzen A."/>
            <person name="Lutzoni F."/>
            <person name="Magnuson J."/>
            <person name="Mondo S."/>
            <person name="Nolan M."/>
            <person name="Ohm R."/>
            <person name="Pangilinan J."/>
            <person name="Park H.-J."/>
            <person name="Ramirez L."/>
            <person name="Alfaro M."/>
            <person name="Sun H."/>
            <person name="Tritt A."/>
            <person name="Yoshinaga Y."/>
            <person name="Zwiers L.-H."/>
            <person name="Turgeon B."/>
            <person name="Goodwin S."/>
            <person name="Spatafora J."/>
            <person name="Crous P."/>
            <person name="Grigoriev I."/>
        </authorList>
    </citation>
    <scope>NUCLEOTIDE SEQUENCE</scope>
    <source>
        <strain evidence="8">CBS 115976</strain>
    </source>
</reference>
<comment type="similarity">
    <text evidence="2 6">Belongs to the peroxisomal membrane protein PXMP2/4 family.</text>
</comment>
<feature type="compositionally biased region" description="Polar residues" evidence="7">
    <location>
        <begin position="38"/>
        <end position="60"/>
    </location>
</feature>
<keyword evidence="3 6" id="KW-0812">Transmembrane</keyword>
<dbReference type="GO" id="GO:0016020">
    <property type="term" value="C:membrane"/>
    <property type="evidence" value="ECO:0007669"/>
    <property type="project" value="UniProtKB-SubCell"/>
</dbReference>
<gene>
    <name evidence="8" type="ORF">BT63DRAFT_423117</name>
</gene>